<dbReference type="Pfam" id="PF04082">
    <property type="entry name" value="Fungal_trans"/>
    <property type="match status" value="1"/>
</dbReference>
<feature type="domain" description="Zn(2)-C6 fungal-type" evidence="7">
    <location>
        <begin position="45"/>
        <end position="74"/>
    </location>
</feature>
<keyword evidence="1" id="KW-0479">Metal-binding</keyword>
<dbReference type="CDD" id="cd12148">
    <property type="entry name" value="fungal_TF_MHR"/>
    <property type="match status" value="1"/>
</dbReference>
<dbReference type="OrthoDB" id="10250282at2759"/>
<evidence type="ECO:0000256" key="6">
    <source>
        <dbReference type="SAM" id="MobiDB-lite"/>
    </source>
</evidence>
<feature type="region of interest" description="Disordered" evidence="6">
    <location>
        <begin position="1"/>
        <end position="30"/>
    </location>
</feature>
<dbReference type="Gene3D" id="4.10.240.10">
    <property type="entry name" value="Zn(2)-C6 fungal-type DNA-binding domain"/>
    <property type="match status" value="1"/>
</dbReference>
<evidence type="ECO:0000256" key="5">
    <source>
        <dbReference type="ARBA" id="ARBA00023242"/>
    </source>
</evidence>
<keyword evidence="3" id="KW-0238">DNA-binding</keyword>
<dbReference type="GO" id="GO:0000981">
    <property type="term" value="F:DNA-binding transcription factor activity, RNA polymerase II-specific"/>
    <property type="evidence" value="ECO:0007669"/>
    <property type="project" value="InterPro"/>
</dbReference>
<name>A0A1R3RSL8_ASPC5</name>
<dbReference type="GO" id="GO:0003677">
    <property type="term" value="F:DNA binding"/>
    <property type="evidence" value="ECO:0007669"/>
    <property type="project" value="UniProtKB-KW"/>
</dbReference>
<dbReference type="EMBL" id="KV907497">
    <property type="protein sequence ID" value="OOF97486.1"/>
    <property type="molecule type" value="Genomic_DNA"/>
</dbReference>
<proteinExistence type="predicted"/>
<keyword evidence="9" id="KW-1185">Reference proteome</keyword>
<feature type="compositionally biased region" description="Polar residues" evidence="6">
    <location>
        <begin position="88"/>
        <end position="104"/>
    </location>
</feature>
<dbReference type="PANTHER" id="PTHR47431">
    <property type="entry name" value="ZN(II)2CYS6 TRANSCRIPTION FACTOR (EUROFUNG)-RELATED"/>
    <property type="match status" value="1"/>
</dbReference>
<reference evidence="9" key="1">
    <citation type="journal article" date="2017" name="Genome Biol.">
        <title>Comparative genomics reveals high biological diversity and specific adaptations in the industrially and medically important fungal genus Aspergillus.</title>
        <authorList>
            <person name="de Vries R.P."/>
            <person name="Riley R."/>
            <person name="Wiebenga A."/>
            <person name="Aguilar-Osorio G."/>
            <person name="Amillis S."/>
            <person name="Uchima C.A."/>
            <person name="Anderluh G."/>
            <person name="Asadollahi M."/>
            <person name="Askin M."/>
            <person name="Barry K."/>
            <person name="Battaglia E."/>
            <person name="Bayram O."/>
            <person name="Benocci T."/>
            <person name="Braus-Stromeyer S.A."/>
            <person name="Caldana C."/>
            <person name="Canovas D."/>
            <person name="Cerqueira G.C."/>
            <person name="Chen F."/>
            <person name="Chen W."/>
            <person name="Choi C."/>
            <person name="Clum A."/>
            <person name="Dos Santos R.A."/>
            <person name="Damasio A.R."/>
            <person name="Diallinas G."/>
            <person name="Emri T."/>
            <person name="Fekete E."/>
            <person name="Flipphi M."/>
            <person name="Freyberg S."/>
            <person name="Gallo A."/>
            <person name="Gournas C."/>
            <person name="Habgood R."/>
            <person name="Hainaut M."/>
            <person name="Harispe M.L."/>
            <person name="Henrissat B."/>
            <person name="Hilden K.S."/>
            <person name="Hope R."/>
            <person name="Hossain A."/>
            <person name="Karabika E."/>
            <person name="Karaffa L."/>
            <person name="Karanyi Z."/>
            <person name="Krasevec N."/>
            <person name="Kuo A."/>
            <person name="Kusch H."/>
            <person name="LaButti K."/>
            <person name="Lagendijk E.L."/>
            <person name="Lapidus A."/>
            <person name="Levasseur A."/>
            <person name="Lindquist E."/>
            <person name="Lipzen A."/>
            <person name="Logrieco A.F."/>
            <person name="MacCabe A."/>
            <person name="Maekelae M.R."/>
            <person name="Malavazi I."/>
            <person name="Melin P."/>
            <person name="Meyer V."/>
            <person name="Mielnichuk N."/>
            <person name="Miskei M."/>
            <person name="Molnar A.P."/>
            <person name="Mule G."/>
            <person name="Ngan C.Y."/>
            <person name="Orejas M."/>
            <person name="Orosz E."/>
            <person name="Ouedraogo J.P."/>
            <person name="Overkamp K.M."/>
            <person name="Park H.-S."/>
            <person name="Perrone G."/>
            <person name="Piumi F."/>
            <person name="Punt P.J."/>
            <person name="Ram A.F."/>
            <person name="Ramon A."/>
            <person name="Rauscher S."/>
            <person name="Record E."/>
            <person name="Riano-Pachon D.M."/>
            <person name="Robert V."/>
            <person name="Roehrig J."/>
            <person name="Ruller R."/>
            <person name="Salamov A."/>
            <person name="Salih N.S."/>
            <person name="Samson R.A."/>
            <person name="Sandor E."/>
            <person name="Sanguinetti M."/>
            <person name="Schuetze T."/>
            <person name="Sepcic K."/>
            <person name="Shelest E."/>
            <person name="Sherlock G."/>
            <person name="Sophianopoulou V."/>
            <person name="Squina F.M."/>
            <person name="Sun H."/>
            <person name="Susca A."/>
            <person name="Todd R.B."/>
            <person name="Tsang A."/>
            <person name="Unkles S.E."/>
            <person name="van de Wiele N."/>
            <person name="van Rossen-Uffink D."/>
            <person name="Oliveira J.V."/>
            <person name="Vesth T.C."/>
            <person name="Visser J."/>
            <person name="Yu J.-H."/>
            <person name="Zhou M."/>
            <person name="Andersen M.R."/>
            <person name="Archer D.B."/>
            <person name="Baker S.E."/>
            <person name="Benoit I."/>
            <person name="Brakhage A.A."/>
            <person name="Braus G.H."/>
            <person name="Fischer R."/>
            <person name="Frisvad J.C."/>
            <person name="Goldman G.H."/>
            <person name="Houbraken J."/>
            <person name="Oakley B."/>
            <person name="Pocsi I."/>
            <person name="Scazzocchio C."/>
            <person name="Seiboth B."/>
            <person name="vanKuyk P.A."/>
            <person name="Wortman J."/>
            <person name="Dyer P.S."/>
            <person name="Grigoriev I.V."/>
        </authorList>
    </citation>
    <scope>NUCLEOTIDE SEQUENCE [LARGE SCALE GENOMIC DNA]</scope>
    <source>
        <strain evidence="9">ITEM 5010</strain>
    </source>
</reference>
<feature type="region of interest" description="Disordered" evidence="6">
    <location>
        <begin position="68"/>
        <end position="112"/>
    </location>
</feature>
<dbReference type="OMA" id="YAHTFAQ"/>
<dbReference type="SUPFAM" id="SSF57701">
    <property type="entry name" value="Zn2/Cys6 DNA-binding domain"/>
    <property type="match status" value="1"/>
</dbReference>
<dbReference type="InterPro" id="IPR007219">
    <property type="entry name" value="XnlR_reg_dom"/>
</dbReference>
<evidence type="ECO:0000313" key="9">
    <source>
        <dbReference type="Proteomes" id="UP000188318"/>
    </source>
</evidence>
<evidence type="ECO:0000256" key="3">
    <source>
        <dbReference type="ARBA" id="ARBA00023125"/>
    </source>
</evidence>
<keyword evidence="5" id="KW-0539">Nucleus</keyword>
<evidence type="ECO:0000256" key="1">
    <source>
        <dbReference type="ARBA" id="ARBA00022723"/>
    </source>
</evidence>
<dbReference type="CDD" id="cd00067">
    <property type="entry name" value="GAL4"/>
    <property type="match status" value="1"/>
</dbReference>
<dbReference type="PROSITE" id="PS00463">
    <property type="entry name" value="ZN2_CY6_FUNGAL_1"/>
    <property type="match status" value="1"/>
</dbReference>
<dbReference type="STRING" id="602072.A0A1R3RSL8"/>
<dbReference type="VEuPathDB" id="FungiDB:ASPCADRAFT_206318"/>
<dbReference type="Proteomes" id="UP000188318">
    <property type="component" value="Unassembled WGS sequence"/>
</dbReference>
<evidence type="ECO:0000256" key="2">
    <source>
        <dbReference type="ARBA" id="ARBA00023015"/>
    </source>
</evidence>
<sequence>MVPEDPEQPGVGEKNGVSDVAVTPSKTARPTVVRKKFAKPPVKVACLACRASRTRCDGQDPCTNCASKSKSCSYLPSKRGGPRKKKTSTAAETLAQQDGVQSGTVPPASSGFDDSAGMFGQIDVLSIPGAGLRSLDFPSDVHAMFTDLFVPNSENNVHGQMEPTPSPSAIPTRALVRTYGSEDAILNAYYDFIHNYFPILPPRVEPPAPDRPLDCVGSFTETPSEAPILVYSPRSPLSLAISAIMALVPHPNDLEPSSPTSAIRRRTFAHTFAQMANAAIETDCELHASSTYPSEALSSERPLLDRDPFHVRTPVELESILALLVLSIYEYNQRGNLLKMRYRAGQALAIALDMSLHSLGEEVDEFAEARRRAWWMTYYCVLQGSIVSTTPLAIVANDPQFVTPYPRFSADPDGWSVLIQAQQVLVSATQFIIDLNKCLSTRTNMHYIYERMQQLDAWASSALAQSNLLPIVPQFMACGGATEFTTAQSLRAISRIKLSSAQIKVHRFRAFSDLPIFIKKHCDLTSTDSNVAMSNSTSKNGRSQSGIANIGCSCSVGPIQLTPSDYTSSTSSVSSDPQPVSQYPFTSGFPYSIQHSAKMCLRASLLISRMFYSLPLPQPLLDNCPAQQGLHILPNQLPRTMPSFACCLMQGSYAMLMIFYKARVETQLSPDYRNDSTPKPSDRLIEEIRKGLERIIATVTNYAIAFEALDGMRDEIQGAYHAAFSQA</sequence>
<protein>
    <recommendedName>
        <fullName evidence="7">Zn(2)-C6 fungal-type domain-containing protein</fullName>
    </recommendedName>
</protein>
<accession>A0A1R3RSL8</accession>
<dbReference type="InterPro" id="IPR036864">
    <property type="entry name" value="Zn2-C6_fun-type_DNA-bd_sf"/>
</dbReference>
<evidence type="ECO:0000256" key="4">
    <source>
        <dbReference type="ARBA" id="ARBA00023163"/>
    </source>
</evidence>
<dbReference type="GO" id="GO:0006351">
    <property type="term" value="P:DNA-templated transcription"/>
    <property type="evidence" value="ECO:0007669"/>
    <property type="project" value="InterPro"/>
</dbReference>
<dbReference type="InterPro" id="IPR001138">
    <property type="entry name" value="Zn2Cys6_DnaBD"/>
</dbReference>
<dbReference type="Pfam" id="PF00172">
    <property type="entry name" value="Zn_clus"/>
    <property type="match status" value="1"/>
</dbReference>
<keyword evidence="2" id="KW-0805">Transcription regulation</keyword>
<dbReference type="GO" id="GO:0009893">
    <property type="term" value="P:positive regulation of metabolic process"/>
    <property type="evidence" value="ECO:0007669"/>
    <property type="project" value="UniProtKB-ARBA"/>
</dbReference>
<gene>
    <name evidence="8" type="ORF">ASPCADRAFT_206318</name>
</gene>
<dbReference type="AlphaFoldDB" id="A0A1R3RSL8"/>
<organism evidence="8 9">
    <name type="scientific">Aspergillus carbonarius (strain ITEM 5010)</name>
    <dbReference type="NCBI Taxonomy" id="602072"/>
    <lineage>
        <taxon>Eukaryota</taxon>
        <taxon>Fungi</taxon>
        <taxon>Dikarya</taxon>
        <taxon>Ascomycota</taxon>
        <taxon>Pezizomycotina</taxon>
        <taxon>Eurotiomycetes</taxon>
        <taxon>Eurotiomycetidae</taxon>
        <taxon>Eurotiales</taxon>
        <taxon>Aspergillaceae</taxon>
        <taxon>Aspergillus</taxon>
        <taxon>Aspergillus subgen. Circumdati</taxon>
    </lineage>
</organism>
<evidence type="ECO:0000313" key="8">
    <source>
        <dbReference type="EMBL" id="OOF97486.1"/>
    </source>
</evidence>
<keyword evidence="4" id="KW-0804">Transcription</keyword>
<dbReference type="PROSITE" id="PS50048">
    <property type="entry name" value="ZN2_CY6_FUNGAL_2"/>
    <property type="match status" value="1"/>
</dbReference>
<dbReference type="GO" id="GO:0008270">
    <property type="term" value="F:zinc ion binding"/>
    <property type="evidence" value="ECO:0007669"/>
    <property type="project" value="InterPro"/>
</dbReference>
<dbReference type="SMART" id="SM00066">
    <property type="entry name" value="GAL4"/>
    <property type="match status" value="1"/>
</dbReference>
<dbReference type="PANTHER" id="PTHR47431:SF5">
    <property type="entry name" value="ZN(II)2CYS6 TRANSCRIPTION FACTOR (EUROFUNG)"/>
    <property type="match status" value="1"/>
</dbReference>
<evidence type="ECO:0000259" key="7">
    <source>
        <dbReference type="PROSITE" id="PS50048"/>
    </source>
</evidence>